<keyword evidence="1" id="KW-0678">Repressor</keyword>
<dbReference type="InterPro" id="IPR036271">
    <property type="entry name" value="Tet_transcr_reg_TetR-rel_C_sf"/>
</dbReference>
<protein>
    <submittedName>
        <fullName evidence="7">TetR family transcriptional regulator</fullName>
    </submittedName>
</protein>
<evidence type="ECO:0000256" key="5">
    <source>
        <dbReference type="PROSITE-ProRule" id="PRU00335"/>
    </source>
</evidence>
<evidence type="ECO:0000256" key="1">
    <source>
        <dbReference type="ARBA" id="ARBA00022491"/>
    </source>
</evidence>
<dbReference type="Gene3D" id="1.10.357.10">
    <property type="entry name" value="Tetracycline Repressor, domain 2"/>
    <property type="match status" value="1"/>
</dbReference>
<dbReference type="InterPro" id="IPR009057">
    <property type="entry name" value="Homeodomain-like_sf"/>
</dbReference>
<gene>
    <name evidence="7" type="ORF">O3I_023445</name>
</gene>
<organism evidence="7 8">
    <name type="scientific">Nocardia brasiliensis (strain ATCC 700358 / HUJEG-1)</name>
    <dbReference type="NCBI Taxonomy" id="1133849"/>
    <lineage>
        <taxon>Bacteria</taxon>
        <taxon>Bacillati</taxon>
        <taxon>Actinomycetota</taxon>
        <taxon>Actinomycetes</taxon>
        <taxon>Mycobacteriales</taxon>
        <taxon>Nocardiaceae</taxon>
        <taxon>Nocardia</taxon>
    </lineage>
</organism>
<dbReference type="SUPFAM" id="SSF46689">
    <property type="entry name" value="Homeodomain-like"/>
    <property type="match status" value="1"/>
</dbReference>
<evidence type="ECO:0000313" key="8">
    <source>
        <dbReference type="Proteomes" id="UP000006304"/>
    </source>
</evidence>
<feature type="domain" description="HTH tetR-type" evidence="6">
    <location>
        <begin position="8"/>
        <end position="68"/>
    </location>
</feature>
<accession>K0EZX3</accession>
<dbReference type="HOGENOM" id="CLU_069356_15_10_11"/>
<dbReference type="InterPro" id="IPR001647">
    <property type="entry name" value="HTH_TetR"/>
</dbReference>
<keyword evidence="8" id="KW-1185">Reference proteome</keyword>
<dbReference type="AlphaFoldDB" id="K0EZX3"/>
<evidence type="ECO:0000259" key="6">
    <source>
        <dbReference type="PROSITE" id="PS50977"/>
    </source>
</evidence>
<dbReference type="KEGG" id="nbr:O3I_023445"/>
<keyword evidence="4" id="KW-0804">Transcription</keyword>
<evidence type="ECO:0000256" key="4">
    <source>
        <dbReference type="ARBA" id="ARBA00023163"/>
    </source>
</evidence>
<keyword evidence="2" id="KW-0805">Transcription regulation</keyword>
<keyword evidence="3 5" id="KW-0238">DNA-binding</keyword>
<dbReference type="PANTHER" id="PTHR47506:SF1">
    <property type="entry name" value="HTH-TYPE TRANSCRIPTIONAL REGULATOR YJDC"/>
    <property type="match status" value="1"/>
</dbReference>
<dbReference type="Pfam" id="PF00440">
    <property type="entry name" value="TetR_N"/>
    <property type="match status" value="1"/>
</dbReference>
<dbReference type="STRING" id="1133849.O3I_023445"/>
<name>K0EZX3_NOCB7</name>
<dbReference type="InterPro" id="IPR039538">
    <property type="entry name" value="BetI_C"/>
</dbReference>
<feature type="DNA-binding region" description="H-T-H motif" evidence="5">
    <location>
        <begin position="31"/>
        <end position="50"/>
    </location>
</feature>
<dbReference type="SUPFAM" id="SSF48498">
    <property type="entry name" value="Tetracyclin repressor-like, C-terminal domain"/>
    <property type="match status" value="1"/>
</dbReference>
<evidence type="ECO:0000313" key="7">
    <source>
        <dbReference type="EMBL" id="AFU02644.1"/>
    </source>
</evidence>
<dbReference type="eggNOG" id="COG1309">
    <property type="taxonomic scope" value="Bacteria"/>
</dbReference>
<dbReference type="GO" id="GO:0003677">
    <property type="term" value="F:DNA binding"/>
    <property type="evidence" value="ECO:0007669"/>
    <property type="project" value="UniProtKB-UniRule"/>
</dbReference>
<reference evidence="7 8" key="1">
    <citation type="journal article" date="2012" name="J. Bacteriol.">
        <title>Complete genome sequence of Nocardia brasiliensis HUJEG-1.</title>
        <authorList>
            <person name="Vera-Cabrera L."/>
            <person name="Ortiz-Lopez R."/>
            <person name="Elizondo-Gonzalez R."/>
            <person name="Perez-Maya A.A."/>
            <person name="Ocampo-Candiani J."/>
        </authorList>
    </citation>
    <scope>NUCLEOTIDE SEQUENCE [LARGE SCALE GENOMIC DNA]</scope>
    <source>
        <strain evidence="8">ATCC 700358</strain>
    </source>
</reference>
<sequence length="196" mass="21817">MPKQVDHDERRALIARALWRVVDEHGIFRLSMREVAQAAGMSLGQLQHYFASREAMLSFAVDFAGEQTGLRVQQALGADPHPRAALRVLLTEMLPLHPDARATSRLHAAYVLVALHDPAVHARAREGLRQGRDLVEQLVRRAITDGEIARDRDPVLETDRLLALTGFTSLLELGVVTSQQVLAAIDQHLTELFADR</sequence>
<dbReference type="EMBL" id="CP003876">
    <property type="protein sequence ID" value="AFU02644.1"/>
    <property type="molecule type" value="Genomic_DNA"/>
</dbReference>
<dbReference type="Proteomes" id="UP000006304">
    <property type="component" value="Chromosome"/>
</dbReference>
<dbReference type="PANTHER" id="PTHR47506">
    <property type="entry name" value="TRANSCRIPTIONAL REGULATORY PROTEIN"/>
    <property type="match status" value="1"/>
</dbReference>
<dbReference type="Pfam" id="PF13977">
    <property type="entry name" value="TetR_C_6"/>
    <property type="match status" value="1"/>
</dbReference>
<proteinExistence type="predicted"/>
<dbReference type="RefSeq" id="WP_014985499.1">
    <property type="nucleotide sequence ID" value="NC_018681.1"/>
</dbReference>
<evidence type="ECO:0000256" key="3">
    <source>
        <dbReference type="ARBA" id="ARBA00023125"/>
    </source>
</evidence>
<dbReference type="PROSITE" id="PS50977">
    <property type="entry name" value="HTH_TETR_2"/>
    <property type="match status" value="1"/>
</dbReference>
<evidence type="ECO:0000256" key="2">
    <source>
        <dbReference type="ARBA" id="ARBA00023015"/>
    </source>
</evidence>